<sequence length="184" mass="19299">MRNVIRATAAGVALALALLTAPQATAQDSPSSGPGIAGTGVLLSEEGAKDARTRAIAEADPDAVAATATLCGSGYKLDYAERLPDARRFGTLFAYTKFTTGSPGVCVLFDNNTGSAKRMKLKLCPNKTGATCKVDEGTYSRYAGPLKYENSNGRYVQCSMVTALMWDANGRALINRVMSATVCD</sequence>
<proteinExistence type="predicted"/>
<dbReference type="AlphaFoldDB" id="A0A640TC38"/>
<reference evidence="2 4" key="1">
    <citation type="submission" date="2019-12" db="EMBL/GenBank/DDBJ databases">
        <title>Whole genome shotgun sequence of Streptomyces libani subsp. libani NBRC 13452.</title>
        <authorList>
            <person name="Ichikawa N."/>
            <person name="Kimura A."/>
            <person name="Kitahashi Y."/>
            <person name="Komaki H."/>
            <person name="Tamura T."/>
        </authorList>
    </citation>
    <scope>NUCLEOTIDE SEQUENCE [LARGE SCALE GENOMIC DNA]</scope>
    <source>
        <strain evidence="2 4">NBRC 13452</strain>
    </source>
</reference>
<accession>A0A640TC38</accession>
<gene>
    <name evidence="2" type="ORF">Sliba_17420</name>
    <name evidence="3" type="ORF">STRLI_001758</name>
</gene>
<evidence type="ECO:0000313" key="4">
    <source>
        <dbReference type="Proteomes" id="UP000429552"/>
    </source>
</evidence>
<dbReference type="EMBL" id="BLIP01000001">
    <property type="protein sequence ID" value="GFE21289.1"/>
    <property type="molecule type" value="Genomic_DNA"/>
</dbReference>
<evidence type="ECO:0000313" key="5">
    <source>
        <dbReference type="Proteomes" id="UP001210609"/>
    </source>
</evidence>
<dbReference type="Proteomes" id="UP001210609">
    <property type="component" value="Chromosome"/>
</dbReference>
<evidence type="ECO:0000313" key="2">
    <source>
        <dbReference type="EMBL" id="GFE21289.1"/>
    </source>
</evidence>
<feature type="chain" id="PRO_5024799272" description="Lipoprotein" evidence="1">
    <location>
        <begin position="27"/>
        <end position="184"/>
    </location>
</feature>
<dbReference type="Proteomes" id="UP000429552">
    <property type="component" value="Unassembled WGS sequence"/>
</dbReference>
<name>A0A640TC38_STRNI</name>
<feature type="signal peptide" evidence="1">
    <location>
        <begin position="1"/>
        <end position="26"/>
    </location>
</feature>
<protein>
    <recommendedName>
        <fullName evidence="6">Lipoprotein</fullName>
    </recommendedName>
</protein>
<dbReference type="EMBL" id="CP114202">
    <property type="protein sequence ID" value="WAT95976.1"/>
    <property type="molecule type" value="Genomic_DNA"/>
</dbReference>
<organism evidence="2 4">
    <name type="scientific">Streptomyces nigrescens</name>
    <dbReference type="NCBI Taxonomy" id="1920"/>
    <lineage>
        <taxon>Bacteria</taxon>
        <taxon>Bacillati</taxon>
        <taxon>Actinomycetota</taxon>
        <taxon>Actinomycetes</taxon>
        <taxon>Kitasatosporales</taxon>
        <taxon>Streptomycetaceae</taxon>
        <taxon>Streptomyces</taxon>
    </lineage>
</organism>
<keyword evidence="5" id="KW-1185">Reference proteome</keyword>
<evidence type="ECO:0000256" key="1">
    <source>
        <dbReference type="SAM" id="SignalP"/>
    </source>
</evidence>
<reference evidence="3 5" key="2">
    <citation type="submission" date="2022-12" db="EMBL/GenBank/DDBJ databases">
        <authorList>
            <person name="Ruckert C."/>
            <person name="Busche T."/>
            <person name="Kalinowski J."/>
            <person name="Wittmann C."/>
        </authorList>
    </citation>
    <scope>NUCLEOTIDE SEQUENCE [LARGE SCALE GENOMIC DNA]</scope>
    <source>
        <strain evidence="3 5">DSM 40555</strain>
    </source>
</reference>
<keyword evidence="1" id="KW-0732">Signal</keyword>
<evidence type="ECO:0008006" key="6">
    <source>
        <dbReference type="Google" id="ProtNLM"/>
    </source>
</evidence>
<dbReference type="RefSeq" id="WP_159485446.1">
    <property type="nucleotide sequence ID" value="NZ_BLIP01000001.1"/>
</dbReference>
<evidence type="ECO:0000313" key="3">
    <source>
        <dbReference type="EMBL" id="WAT95976.1"/>
    </source>
</evidence>